<dbReference type="InterPro" id="IPR010499">
    <property type="entry name" value="AraC_E-bd"/>
</dbReference>
<dbReference type="SUPFAM" id="SSF55136">
    <property type="entry name" value="Probable bacterial effector-binding domain"/>
    <property type="match status" value="1"/>
</dbReference>
<sequence>MEATEVKLPAFTIVGFRIEANLDELESGIGKKTYDSLLSRKDEILLKKNENVILMQIYPMKPGFNPRIDRFTQLFCYEVNESDAVPSGMVSHQVSESKYVSYTHKGLESELGRSYDYLYGQWMRKHGHAPKGYDFEVWDERYNPESAENEIDMYVALR</sequence>
<evidence type="ECO:0000313" key="2">
    <source>
        <dbReference type="EMBL" id="TJY43857.1"/>
    </source>
</evidence>
<comment type="caution">
    <text evidence="2">The sequence shown here is derived from an EMBL/GenBank/DDBJ whole genome shotgun (WGS) entry which is preliminary data.</text>
</comment>
<feature type="domain" description="AraC effector-binding" evidence="1">
    <location>
        <begin position="1"/>
        <end position="158"/>
    </location>
</feature>
<dbReference type="RefSeq" id="WP_136775578.1">
    <property type="nucleotide sequence ID" value="NZ_SUPK01000001.1"/>
</dbReference>
<accession>A0A4U0FG20</accession>
<gene>
    <name evidence="2" type="ORF">E5161_00135</name>
</gene>
<dbReference type="InterPro" id="IPR011256">
    <property type="entry name" value="Reg_factor_effector_dom_sf"/>
</dbReference>
<keyword evidence="3" id="KW-1185">Reference proteome</keyword>
<evidence type="ECO:0000259" key="1">
    <source>
        <dbReference type="SMART" id="SM00871"/>
    </source>
</evidence>
<name>A0A4U0FG20_9BACL</name>
<evidence type="ECO:0000313" key="3">
    <source>
        <dbReference type="Proteomes" id="UP000309673"/>
    </source>
</evidence>
<protein>
    <submittedName>
        <fullName evidence="2">AraC family transcriptional regulator</fullName>
    </submittedName>
</protein>
<dbReference type="Gene3D" id="3.20.80.10">
    <property type="entry name" value="Regulatory factor, effector binding domain"/>
    <property type="match status" value="1"/>
</dbReference>
<proteinExistence type="predicted"/>
<dbReference type="Proteomes" id="UP000309673">
    <property type="component" value="Unassembled WGS sequence"/>
</dbReference>
<dbReference type="OrthoDB" id="2449587at2"/>
<dbReference type="Pfam" id="PF06445">
    <property type="entry name" value="GyrI-like"/>
    <property type="match status" value="1"/>
</dbReference>
<dbReference type="AlphaFoldDB" id="A0A4U0FG20"/>
<dbReference type="SMART" id="SM00871">
    <property type="entry name" value="AraC_E_bind"/>
    <property type="match status" value="1"/>
</dbReference>
<dbReference type="EMBL" id="SUPK01000001">
    <property type="protein sequence ID" value="TJY43857.1"/>
    <property type="molecule type" value="Genomic_DNA"/>
</dbReference>
<dbReference type="InterPro" id="IPR029442">
    <property type="entry name" value="GyrI-like"/>
</dbReference>
<reference evidence="2 3" key="1">
    <citation type="submission" date="2019-04" db="EMBL/GenBank/DDBJ databases">
        <title>Cohnella sp. nov., isolated from soil.</title>
        <authorList>
            <person name="Kim W."/>
        </authorList>
    </citation>
    <scope>NUCLEOTIDE SEQUENCE [LARGE SCALE GENOMIC DNA]</scope>
    <source>
        <strain evidence="2 3">CAU 1483</strain>
    </source>
</reference>
<organism evidence="2 3">
    <name type="scientific">Cohnella pontilimi</name>
    <dbReference type="NCBI Taxonomy" id="2564100"/>
    <lineage>
        <taxon>Bacteria</taxon>
        <taxon>Bacillati</taxon>
        <taxon>Bacillota</taxon>
        <taxon>Bacilli</taxon>
        <taxon>Bacillales</taxon>
        <taxon>Paenibacillaceae</taxon>
        <taxon>Cohnella</taxon>
    </lineage>
</organism>
<dbReference type="PANTHER" id="PTHR36444">
    <property type="entry name" value="TRANSCRIPTIONAL REGULATOR PROTEIN YOBU-RELATED"/>
    <property type="match status" value="1"/>
</dbReference>
<dbReference type="PANTHER" id="PTHR36444:SF2">
    <property type="entry name" value="TRANSCRIPTIONAL REGULATOR PROTEIN YOBU-RELATED"/>
    <property type="match status" value="1"/>
</dbReference>
<dbReference type="InterPro" id="IPR053182">
    <property type="entry name" value="YobU-like_regulator"/>
</dbReference>